<evidence type="ECO:0000256" key="4">
    <source>
        <dbReference type="RuleBase" id="RU362116"/>
    </source>
</evidence>
<dbReference type="RefSeq" id="WP_013023116.1">
    <property type="nucleotide sequence ID" value="NC_013949.1"/>
</dbReference>
<dbReference type="Proteomes" id="UP000001522">
    <property type="component" value="Chromosome"/>
</dbReference>
<evidence type="ECO:0000259" key="7">
    <source>
        <dbReference type="Pfam" id="PF22692"/>
    </source>
</evidence>
<accession>D3UHR6</accession>
<feature type="domain" description="Flagellar hook protein FlgE/F/G-like D1" evidence="7">
    <location>
        <begin position="115"/>
        <end position="167"/>
    </location>
</feature>
<protein>
    <submittedName>
        <fullName evidence="8">Putative flagellar hook protein, FlgE</fullName>
    </submittedName>
</protein>
<dbReference type="PANTHER" id="PTHR30435:SF19">
    <property type="entry name" value="FLAGELLAR BASAL-BODY ROD PROTEIN FLGG"/>
    <property type="match status" value="1"/>
</dbReference>
<evidence type="ECO:0000313" key="9">
    <source>
        <dbReference type="Proteomes" id="UP000001522"/>
    </source>
</evidence>
<dbReference type="GO" id="GO:0071978">
    <property type="term" value="P:bacterial-type flagellum-dependent swarming motility"/>
    <property type="evidence" value="ECO:0007669"/>
    <property type="project" value="TreeGrafter"/>
</dbReference>
<dbReference type="Pfam" id="PF22692">
    <property type="entry name" value="LlgE_F_G_D1"/>
    <property type="match status" value="1"/>
</dbReference>
<dbReference type="HOGENOM" id="CLU_013687_2_4_7"/>
<dbReference type="PANTHER" id="PTHR30435">
    <property type="entry name" value="FLAGELLAR PROTEIN"/>
    <property type="match status" value="1"/>
</dbReference>
<dbReference type="GO" id="GO:0009425">
    <property type="term" value="C:bacterial-type flagellum basal body"/>
    <property type="evidence" value="ECO:0007669"/>
    <property type="project" value="UniProtKB-SubCell"/>
</dbReference>
<evidence type="ECO:0000313" key="8">
    <source>
        <dbReference type="EMBL" id="CBG40039.1"/>
    </source>
</evidence>
<dbReference type="PROSITE" id="PS00588">
    <property type="entry name" value="FLAGELLA_BB_ROD"/>
    <property type="match status" value="1"/>
</dbReference>
<evidence type="ECO:0000256" key="2">
    <source>
        <dbReference type="ARBA" id="ARBA00009677"/>
    </source>
</evidence>
<dbReference type="NCBIfam" id="TIGR03506">
    <property type="entry name" value="FlgEFG_subfam"/>
    <property type="match status" value="2"/>
</dbReference>
<dbReference type="EMBL" id="FN555004">
    <property type="protein sequence ID" value="CBG40039.1"/>
    <property type="molecule type" value="Genomic_DNA"/>
</dbReference>
<gene>
    <name evidence="8" type="primary">flgE</name>
    <name evidence="8" type="ordered locus">HMU07820</name>
</gene>
<dbReference type="SUPFAM" id="SSF117143">
    <property type="entry name" value="Flagellar hook protein flgE"/>
    <property type="match status" value="1"/>
</dbReference>
<feature type="domain" description="Flagellar basal-body/hook protein C-terminal" evidence="6">
    <location>
        <begin position="555"/>
        <end position="598"/>
    </location>
</feature>
<dbReference type="InterPro" id="IPR020013">
    <property type="entry name" value="Flagellar_FlgE/F/G"/>
</dbReference>
<dbReference type="InterPro" id="IPR001444">
    <property type="entry name" value="Flag_bb_rod_N"/>
</dbReference>
<comment type="similarity">
    <text evidence="2 4">Belongs to the flagella basal body rod proteins family.</text>
</comment>
<dbReference type="AlphaFoldDB" id="D3UHR6"/>
<name>D3UHR6_HELM1</name>
<dbReference type="Pfam" id="PF06429">
    <property type="entry name" value="Flg_bbr_C"/>
    <property type="match status" value="1"/>
</dbReference>
<reference evidence="8 9" key="1">
    <citation type="journal article" date="2010" name="BMC Genomics">
        <title>Comparative genomics and proteomics of Helicobacter mustelae, an ulcerogenic and carcinogenic gastric pathogen.</title>
        <authorList>
            <person name="O'Toole P.W."/>
            <person name="Snelling W.J."/>
            <person name="Canchaya C."/>
            <person name="Forde B.M."/>
            <person name="Hardie K.R."/>
            <person name="Josenhans C."/>
            <person name="Graham R.L.J."/>
            <person name="McMullan G."/>
            <person name="Parkhill J."/>
            <person name="Belda E."/>
            <person name="Bentley S.D."/>
        </authorList>
    </citation>
    <scope>NUCLEOTIDE SEQUENCE [LARGE SCALE GENOMIC DNA]</scope>
    <source>
        <strain evidence="9">ATCC 43772 / LMG 18044 / NCTC 12198 / 12198</strain>
    </source>
</reference>
<keyword evidence="8" id="KW-0966">Cell projection</keyword>
<feature type="domain" description="Flagellar basal body rod protein N-terminal" evidence="5">
    <location>
        <begin position="10"/>
        <end position="35"/>
    </location>
</feature>
<evidence type="ECO:0000256" key="3">
    <source>
        <dbReference type="ARBA" id="ARBA00023143"/>
    </source>
</evidence>
<comment type="subcellular location">
    <subcellularLocation>
        <location evidence="1 4">Bacterial flagellum basal body</location>
    </subcellularLocation>
</comment>
<dbReference type="InterPro" id="IPR053967">
    <property type="entry name" value="LlgE_F_G-like_D1"/>
</dbReference>
<dbReference type="InterPro" id="IPR010930">
    <property type="entry name" value="Flg_bb/hook_C_dom"/>
</dbReference>
<dbReference type="KEGG" id="hms:HMU07820"/>
<dbReference type="STRING" id="679897.HMU07820"/>
<dbReference type="InterPro" id="IPR037925">
    <property type="entry name" value="FlgE/F/G-like"/>
</dbReference>
<dbReference type="NCBIfam" id="NF004495">
    <property type="entry name" value="PRK05841.1"/>
    <property type="match status" value="1"/>
</dbReference>
<evidence type="ECO:0000256" key="1">
    <source>
        <dbReference type="ARBA" id="ARBA00004117"/>
    </source>
</evidence>
<keyword evidence="9" id="KW-1185">Reference proteome</keyword>
<dbReference type="Pfam" id="PF00460">
    <property type="entry name" value="Flg_bb_rod"/>
    <property type="match status" value="1"/>
</dbReference>
<evidence type="ECO:0000259" key="5">
    <source>
        <dbReference type="Pfam" id="PF00460"/>
    </source>
</evidence>
<keyword evidence="8" id="KW-0282">Flagellum</keyword>
<proteinExistence type="inferred from homology"/>
<evidence type="ECO:0000259" key="6">
    <source>
        <dbReference type="Pfam" id="PF06429"/>
    </source>
</evidence>
<dbReference type="eggNOG" id="COG1749">
    <property type="taxonomic scope" value="Bacteria"/>
</dbReference>
<keyword evidence="3 4" id="KW-0975">Bacterial flagellum</keyword>
<keyword evidence="8" id="KW-0969">Cilium</keyword>
<dbReference type="InterPro" id="IPR019776">
    <property type="entry name" value="Flagellar_basal_body_rod_CS"/>
</dbReference>
<organism evidence="8 9">
    <name type="scientific">Helicobacter mustelae (strain ATCC 43772 / CCUG 25715 / CIP 103759 / LMG 18044 / NCTC 12198 / R85-136P)</name>
    <name type="common">Campylobacter mustelae</name>
    <dbReference type="NCBI Taxonomy" id="679897"/>
    <lineage>
        <taxon>Bacteria</taxon>
        <taxon>Pseudomonadati</taxon>
        <taxon>Campylobacterota</taxon>
        <taxon>Epsilonproteobacteria</taxon>
        <taxon>Campylobacterales</taxon>
        <taxon>Helicobacteraceae</taxon>
        <taxon>Helicobacter</taxon>
    </lineage>
</organism>
<sequence length="600" mass="66310">MNNTILNSYSGIKTHQFGLDSISNNIANVNTPGYREHIPEFKTLLSRNIASVNGSTVSSDSNYGVSVSSNAISTKSGDYKRSDGDFDMAYEGKGWFIVGKNSKGSLSINEDGYEGNQQNYFTRDGSFSRDSDGYLVNAAGYYVYGLDLGKIKGNVLTDNPNKEEEQKSLIKNKLTPLRIPQDMIYQPTQTTKVDIALNLNAKKENAPLAQYLFDENGKFLDQKLDSLDMNALFNNEKKPLDARGNNDIRITINEEGKEKKFDFKYTPNKEVGKEEFHTFSDLKKLFQSAGLSLDVARDKDGTPIKPMAFTLKNEGADMKLTLGGKFFDSLGLLLADVPLKKGESQTSGSLNIASYSTSAEIFDEKGEKFLIKTQYFLEESGDNRQKQDQIWEARSRIMDKTDHPLDDKTYTQTLEFDTDHQAHAKPIELDFQGSKIAYSLEGAGDAHSSNLGYEDSSLLKSESDGKKEGRLSGVSIDENGIIQLNFDNGVSTPMGRIGIAAFSNDQGLHKVGGNLFELKQTTDNNGDNKILSGAPILGWDGDGDGRLKFGRVMHKYLETSNTDVTSALTNLILMQRGYSMNAKALSTGDDLIKEAINLKR</sequence>